<dbReference type="CDD" id="cd06561">
    <property type="entry name" value="AlkD_like"/>
    <property type="match status" value="1"/>
</dbReference>
<dbReference type="InterPro" id="IPR016024">
    <property type="entry name" value="ARM-type_fold"/>
</dbReference>
<dbReference type="PANTHER" id="PTHR34070">
    <property type="entry name" value="ARMADILLO-TYPE FOLD"/>
    <property type="match status" value="1"/>
</dbReference>
<accession>A0ABW5KLC3</accession>
<dbReference type="InterPro" id="IPR014825">
    <property type="entry name" value="DNA_alkylation"/>
</dbReference>
<name>A0ABW5KLC3_9SPHI</name>
<dbReference type="RefSeq" id="WP_380903965.1">
    <property type="nucleotide sequence ID" value="NZ_JBHUEG010000001.1"/>
</dbReference>
<keyword evidence="2" id="KW-1185">Reference proteome</keyword>
<dbReference type="EMBL" id="JBHULR010000004">
    <property type="protein sequence ID" value="MFD2548322.1"/>
    <property type="molecule type" value="Genomic_DNA"/>
</dbReference>
<sequence length="239" mass="28045">MELKSYVTDIRETLEQHADPVAAAAAARFFKNKETVHFYGIRAAEVRKISTLLYEHIKGLQKQDHMQLCEWLMQSRFFEEKAIACYCSEKFSKQYERTDFNVLQRWVNTYVDNWAICDTLCNHPIGNFMMKYPDYLTELKKWAQASNRWVRRAAAVSLIIPAKKGLFLDDIFEIADSLLLDKDDMVQKGYGWMLKAASQAYPDAVFHYVLSKKRNMPRTALRYAIEKMPADWKKEAMQK</sequence>
<dbReference type="PANTHER" id="PTHR34070:SF1">
    <property type="entry name" value="DNA ALKYLATION REPAIR PROTEIN"/>
    <property type="match status" value="1"/>
</dbReference>
<dbReference type="Pfam" id="PF08713">
    <property type="entry name" value="DNA_alkylation"/>
    <property type="match status" value="1"/>
</dbReference>
<protein>
    <submittedName>
        <fullName evidence="1">DNA alkylation repair protein</fullName>
    </submittedName>
</protein>
<gene>
    <name evidence="1" type="ORF">ACFSR5_11780</name>
</gene>
<evidence type="ECO:0000313" key="1">
    <source>
        <dbReference type="EMBL" id="MFD2548322.1"/>
    </source>
</evidence>
<reference evidence="2" key="1">
    <citation type="journal article" date="2019" name="Int. J. Syst. Evol. Microbiol.">
        <title>The Global Catalogue of Microorganisms (GCM) 10K type strain sequencing project: providing services to taxonomists for standard genome sequencing and annotation.</title>
        <authorList>
            <consortium name="The Broad Institute Genomics Platform"/>
            <consortium name="The Broad Institute Genome Sequencing Center for Infectious Disease"/>
            <person name="Wu L."/>
            <person name="Ma J."/>
        </authorList>
    </citation>
    <scope>NUCLEOTIDE SEQUENCE [LARGE SCALE GENOMIC DNA]</scope>
    <source>
        <strain evidence="2">KCTC 42662</strain>
    </source>
</reference>
<proteinExistence type="predicted"/>
<dbReference type="Gene3D" id="1.25.10.90">
    <property type="match status" value="1"/>
</dbReference>
<organism evidence="1 2">
    <name type="scientific">Sphingobacterium suaedae</name>
    <dbReference type="NCBI Taxonomy" id="1686402"/>
    <lineage>
        <taxon>Bacteria</taxon>
        <taxon>Pseudomonadati</taxon>
        <taxon>Bacteroidota</taxon>
        <taxon>Sphingobacteriia</taxon>
        <taxon>Sphingobacteriales</taxon>
        <taxon>Sphingobacteriaceae</taxon>
        <taxon>Sphingobacterium</taxon>
    </lineage>
</organism>
<dbReference type="Proteomes" id="UP001597545">
    <property type="component" value="Unassembled WGS sequence"/>
</dbReference>
<dbReference type="SUPFAM" id="SSF48371">
    <property type="entry name" value="ARM repeat"/>
    <property type="match status" value="1"/>
</dbReference>
<evidence type="ECO:0000313" key="2">
    <source>
        <dbReference type="Proteomes" id="UP001597545"/>
    </source>
</evidence>
<comment type="caution">
    <text evidence="1">The sequence shown here is derived from an EMBL/GenBank/DDBJ whole genome shotgun (WGS) entry which is preliminary data.</text>
</comment>